<dbReference type="OrthoDB" id="202480at2759"/>
<keyword evidence="1" id="KW-0677">Repeat</keyword>
<dbReference type="Pfam" id="PF12796">
    <property type="entry name" value="Ank_2"/>
    <property type="match status" value="1"/>
</dbReference>
<dbReference type="PANTHER" id="PTHR24161">
    <property type="entry name" value="ANK_REP_REGION DOMAIN-CONTAINING PROTEIN-RELATED"/>
    <property type="match status" value="1"/>
</dbReference>
<dbReference type="PROSITE" id="PS50088">
    <property type="entry name" value="ANK_REPEAT"/>
    <property type="match status" value="2"/>
</dbReference>
<accession>A0A835ZAM8</accession>
<organism evidence="4 5">
    <name type="scientific">Tribonema minus</name>
    <dbReference type="NCBI Taxonomy" id="303371"/>
    <lineage>
        <taxon>Eukaryota</taxon>
        <taxon>Sar</taxon>
        <taxon>Stramenopiles</taxon>
        <taxon>Ochrophyta</taxon>
        <taxon>PX clade</taxon>
        <taxon>Xanthophyceae</taxon>
        <taxon>Tribonematales</taxon>
        <taxon>Tribonemataceae</taxon>
        <taxon>Tribonema</taxon>
    </lineage>
</organism>
<evidence type="ECO:0000256" key="1">
    <source>
        <dbReference type="ARBA" id="ARBA00022737"/>
    </source>
</evidence>
<name>A0A835ZAM8_9STRA</name>
<evidence type="ECO:0000313" key="5">
    <source>
        <dbReference type="Proteomes" id="UP000664859"/>
    </source>
</evidence>
<dbReference type="InterPro" id="IPR036770">
    <property type="entry name" value="Ankyrin_rpt-contain_sf"/>
</dbReference>
<dbReference type="SUPFAM" id="SSF48403">
    <property type="entry name" value="Ankyrin repeat"/>
    <property type="match status" value="1"/>
</dbReference>
<feature type="repeat" description="ANK" evidence="3">
    <location>
        <begin position="70"/>
        <end position="102"/>
    </location>
</feature>
<dbReference type="Gene3D" id="1.25.40.20">
    <property type="entry name" value="Ankyrin repeat-containing domain"/>
    <property type="match status" value="1"/>
</dbReference>
<proteinExistence type="predicted"/>
<dbReference type="Proteomes" id="UP000664859">
    <property type="component" value="Unassembled WGS sequence"/>
</dbReference>
<evidence type="ECO:0000313" key="4">
    <source>
        <dbReference type="EMBL" id="KAG5190266.1"/>
    </source>
</evidence>
<dbReference type="PANTHER" id="PTHR24161:SF124">
    <property type="entry name" value="TRANSIENT RECEPTOR POTENTIAL CHANNEL PYREXIA"/>
    <property type="match status" value="1"/>
</dbReference>
<comment type="caution">
    <text evidence="4">The sequence shown here is derived from an EMBL/GenBank/DDBJ whole genome shotgun (WGS) entry which is preliminary data.</text>
</comment>
<sequence length="121" mass="13229">MAWKRVDPFRAAQRGEVSMLRQYLDSGGSISAQDDKYLATPLHWACLRGKLDAVALLIERSAPLEARTLNGGTPLTWACMEGHVPVIAYMLFNGADVRAQTRGKGTPLHHAASYGHVDAVR</sequence>
<keyword evidence="5" id="KW-1185">Reference proteome</keyword>
<dbReference type="AlphaFoldDB" id="A0A835ZAM8"/>
<dbReference type="EMBL" id="JAFCMP010000036">
    <property type="protein sequence ID" value="KAG5190266.1"/>
    <property type="molecule type" value="Genomic_DNA"/>
</dbReference>
<evidence type="ECO:0000256" key="3">
    <source>
        <dbReference type="PROSITE-ProRule" id="PRU00023"/>
    </source>
</evidence>
<dbReference type="Pfam" id="PF00023">
    <property type="entry name" value="Ank"/>
    <property type="match status" value="1"/>
</dbReference>
<gene>
    <name evidence="4" type="ORF">JKP88DRAFT_299346</name>
</gene>
<dbReference type="InterPro" id="IPR002110">
    <property type="entry name" value="Ankyrin_rpt"/>
</dbReference>
<dbReference type="SMART" id="SM00248">
    <property type="entry name" value="ANK"/>
    <property type="match status" value="2"/>
</dbReference>
<reference evidence="4" key="1">
    <citation type="submission" date="2021-02" db="EMBL/GenBank/DDBJ databases">
        <title>First Annotated Genome of the Yellow-green Alga Tribonema minus.</title>
        <authorList>
            <person name="Mahan K.M."/>
        </authorList>
    </citation>
    <scope>NUCLEOTIDE SEQUENCE</scope>
    <source>
        <strain evidence="4">UTEX B ZZ1240</strain>
    </source>
</reference>
<keyword evidence="2 3" id="KW-0040">ANK repeat</keyword>
<feature type="non-terminal residue" evidence="4">
    <location>
        <position position="1"/>
    </location>
</feature>
<protein>
    <submittedName>
        <fullName evidence="4">Ankyrin repeat protein</fullName>
    </submittedName>
</protein>
<evidence type="ECO:0000256" key="2">
    <source>
        <dbReference type="ARBA" id="ARBA00023043"/>
    </source>
</evidence>
<dbReference type="PROSITE" id="PS50297">
    <property type="entry name" value="ANK_REP_REGION"/>
    <property type="match status" value="2"/>
</dbReference>
<feature type="repeat" description="ANK" evidence="3">
    <location>
        <begin position="37"/>
        <end position="69"/>
    </location>
</feature>